<evidence type="ECO:0000313" key="2">
    <source>
        <dbReference type="EMBL" id="GIH99136.1"/>
    </source>
</evidence>
<evidence type="ECO:0000256" key="1">
    <source>
        <dbReference type="SAM" id="MobiDB-lite"/>
    </source>
</evidence>
<accession>A0A8J3WTQ5</accession>
<comment type="caution">
    <text evidence="2">The sequence shown here is derived from an EMBL/GenBank/DDBJ whole genome shotgun (WGS) entry which is preliminary data.</text>
</comment>
<organism evidence="2 3">
    <name type="scientific">Planobispora takensis</name>
    <dbReference type="NCBI Taxonomy" id="1367882"/>
    <lineage>
        <taxon>Bacteria</taxon>
        <taxon>Bacillati</taxon>
        <taxon>Actinomycetota</taxon>
        <taxon>Actinomycetes</taxon>
        <taxon>Streptosporangiales</taxon>
        <taxon>Streptosporangiaceae</taxon>
        <taxon>Planobispora</taxon>
    </lineage>
</organism>
<dbReference type="AlphaFoldDB" id="A0A8J3WTQ5"/>
<protein>
    <submittedName>
        <fullName evidence="2">Uncharacterized protein</fullName>
    </submittedName>
</protein>
<gene>
    <name evidence="2" type="ORF">Pta02_11450</name>
</gene>
<name>A0A8J3WTQ5_9ACTN</name>
<evidence type="ECO:0000313" key="3">
    <source>
        <dbReference type="Proteomes" id="UP000634476"/>
    </source>
</evidence>
<reference evidence="2" key="1">
    <citation type="submission" date="2021-01" db="EMBL/GenBank/DDBJ databases">
        <title>Whole genome shotgun sequence of Planobispora takensis NBRC 109077.</title>
        <authorList>
            <person name="Komaki H."/>
            <person name="Tamura T."/>
        </authorList>
    </citation>
    <scope>NUCLEOTIDE SEQUENCE</scope>
    <source>
        <strain evidence="2">NBRC 109077</strain>
    </source>
</reference>
<feature type="region of interest" description="Disordered" evidence="1">
    <location>
        <begin position="1"/>
        <end position="30"/>
    </location>
</feature>
<dbReference type="EMBL" id="BOOK01000005">
    <property type="protein sequence ID" value="GIH99136.1"/>
    <property type="molecule type" value="Genomic_DNA"/>
</dbReference>
<dbReference type="Proteomes" id="UP000634476">
    <property type="component" value="Unassembled WGS sequence"/>
</dbReference>
<proteinExistence type="predicted"/>
<keyword evidence="3" id="KW-1185">Reference proteome</keyword>
<sequence length="130" mass="14232">MELSSSPLGRTRAPGKPARRTPLTAPPGVDRPLERVLDAVDVRSQVVGQLLAERGQTDLTAGPLEQRRTDQPLHLLDRLADAYRSEFQAFGGACGVQFAGGHQEHLDLLPFQHRGPRRRARLNVPSLITG</sequence>